<protein>
    <submittedName>
        <fullName evidence="3">Alkylated DNA repair protein alkB</fullName>
    </submittedName>
</protein>
<geneLocation type="plasmid" evidence="3 4">
    <name>pBRH01</name>
</geneLocation>
<dbReference type="PANTHER" id="PTHR31212">
    <property type="entry name" value="ALPHA-KETOGLUTARATE-DEPENDENT DIOXYGENASE ALKB HOMOLOG 3"/>
    <property type="match status" value="1"/>
</dbReference>
<keyword evidence="3" id="KW-0614">Plasmid</keyword>
<dbReference type="InterPro" id="IPR027450">
    <property type="entry name" value="AlkB-like"/>
</dbReference>
<feature type="domain" description="Fe2OG dioxygenase" evidence="2">
    <location>
        <begin position="293"/>
        <end position="390"/>
    </location>
</feature>
<evidence type="ECO:0000259" key="2">
    <source>
        <dbReference type="PROSITE" id="PS51471"/>
    </source>
</evidence>
<dbReference type="Proteomes" id="UP000007437">
    <property type="component" value="Plasmid pBRH01"/>
</dbReference>
<dbReference type="InterPro" id="IPR037151">
    <property type="entry name" value="AlkB-like_sf"/>
</dbReference>
<dbReference type="GO" id="GO:0051213">
    <property type="term" value="F:dioxygenase activity"/>
    <property type="evidence" value="ECO:0007669"/>
    <property type="project" value="InterPro"/>
</dbReference>
<name>E5AVE3_MYCRK</name>
<accession>E5AVE3</accession>
<dbReference type="GO" id="GO:0006307">
    <property type="term" value="P:DNA alkylation repair"/>
    <property type="evidence" value="ECO:0007669"/>
    <property type="project" value="InterPro"/>
</dbReference>
<dbReference type="Pfam" id="PF13532">
    <property type="entry name" value="2OG-FeII_Oxy_2"/>
    <property type="match status" value="1"/>
</dbReference>
<dbReference type="SUPFAM" id="SSF51197">
    <property type="entry name" value="Clavaminate synthase-like"/>
    <property type="match status" value="1"/>
</dbReference>
<dbReference type="PROSITE" id="PS51471">
    <property type="entry name" value="FE2OG_OXY"/>
    <property type="match status" value="1"/>
</dbReference>
<feature type="region of interest" description="Disordered" evidence="1">
    <location>
        <begin position="1"/>
        <end position="25"/>
    </location>
</feature>
<evidence type="ECO:0000313" key="4">
    <source>
        <dbReference type="Proteomes" id="UP000007437"/>
    </source>
</evidence>
<dbReference type="PANTHER" id="PTHR31212:SF4">
    <property type="entry name" value="ALPHA-KETOGLUTARATE-DEPENDENT DIOXYGENASE ALKB HOMOLOG 3"/>
    <property type="match status" value="1"/>
</dbReference>
<dbReference type="eggNOG" id="COG3145">
    <property type="taxonomic scope" value="Bacteria"/>
</dbReference>
<organism evidence="3 4">
    <name type="scientific">Mycetohabitans rhizoxinica (strain DSM 19002 / CIP 109453 / HKI 454)</name>
    <name type="common">Paraburkholderia rhizoxinica</name>
    <dbReference type="NCBI Taxonomy" id="882378"/>
    <lineage>
        <taxon>Bacteria</taxon>
        <taxon>Pseudomonadati</taxon>
        <taxon>Pseudomonadota</taxon>
        <taxon>Betaproteobacteria</taxon>
        <taxon>Burkholderiales</taxon>
        <taxon>Burkholderiaceae</taxon>
        <taxon>Mycetohabitans</taxon>
    </lineage>
</organism>
<dbReference type="InterPro" id="IPR032854">
    <property type="entry name" value="ALKBH3"/>
</dbReference>
<dbReference type="Gene3D" id="2.60.120.590">
    <property type="entry name" value="Alpha-ketoglutarate-dependent dioxygenase AlkB-like"/>
    <property type="match status" value="1"/>
</dbReference>
<evidence type="ECO:0000256" key="1">
    <source>
        <dbReference type="SAM" id="MobiDB-lite"/>
    </source>
</evidence>
<dbReference type="InterPro" id="IPR005123">
    <property type="entry name" value="Oxoglu/Fe-dep_dioxygenase_dom"/>
</dbReference>
<sequence length="400" mass="44160">MRATRNGKRILRRRGHGRDAVNSKKPARWPHGAVLRWRCSVGGQALWTDARTESWLRHRRRLPAAWAVAATRAPAGCGASTWRRARWCSACDVGCGAQSRPSSIALSISSNACWASSSSCSAASKVVSAKPDGRPSPSGGNCFCSAANALCTPRVAVTTRCMARVSAARICSTDMVCILNGWDKRDTIRAYASFRRSMLDLFDDVPKPDIDWYPNCLTPAVAAHSLRQLTHEVAWRQDWINTPRGRIPLPRLTAWQGDPDAVYVYSGIRNVPARWTPTVLVLRRIVERVAATRFNSVLLNRYRHGKDGMGWHADDEASLGQQPIIGSLSLGAARTFELRHNATGAVHALRLTSGSLLVMRGRTQAEWKHRVPKTAALVAERLNLTFRWVEPTQRTAAGRA</sequence>
<dbReference type="HOGENOM" id="CLU_688267_0_0_4"/>
<reference evidence="3 4" key="1">
    <citation type="journal article" date="2011" name="J. Bacteriol.">
        <title>Complete genome sequence of Burkholderia rhizoxinica, an endosymbiont of Rhizopus microsporus.</title>
        <authorList>
            <person name="Lackner G."/>
            <person name="Moebius N."/>
            <person name="Partida-Martinez L."/>
            <person name="Hertweck C."/>
        </authorList>
    </citation>
    <scope>NUCLEOTIDE SEQUENCE [LARGE SCALE GENOMIC DNA]</scope>
    <source>
        <strain evidence="4">DSM 19002 / CIP 109453 / HKI 454</strain>
        <plasmid evidence="3 4">pBRH01</plasmid>
    </source>
</reference>
<proteinExistence type="predicted"/>
<dbReference type="EMBL" id="FR687360">
    <property type="protein sequence ID" value="CBW77067.1"/>
    <property type="molecule type" value="Genomic_DNA"/>
</dbReference>
<dbReference type="AlphaFoldDB" id="E5AVE3"/>
<feature type="compositionally biased region" description="Basic residues" evidence="1">
    <location>
        <begin position="1"/>
        <end position="16"/>
    </location>
</feature>
<gene>
    <name evidence="3" type="ordered locus">RBRH_02760</name>
</gene>
<evidence type="ECO:0000313" key="3">
    <source>
        <dbReference type="EMBL" id="CBW77067.1"/>
    </source>
</evidence>
<dbReference type="KEGG" id="brh:RBRH_02760"/>